<dbReference type="Proteomes" id="UP001517367">
    <property type="component" value="Unassembled WGS sequence"/>
</dbReference>
<dbReference type="RefSeq" id="WP_138727958.1">
    <property type="nucleotide sequence ID" value="NZ_SRMP02000012.1"/>
</dbReference>
<comment type="caution">
    <text evidence="1">The sequence shown here is derived from an EMBL/GenBank/DDBJ whole genome shotgun (WGS) entry which is preliminary data.</text>
</comment>
<proteinExistence type="predicted"/>
<reference evidence="1 2" key="1">
    <citation type="submission" date="2024-12" db="EMBL/GenBank/DDBJ databases">
        <authorList>
            <person name="Hu S."/>
        </authorList>
    </citation>
    <scope>NUCLEOTIDE SEQUENCE [LARGE SCALE GENOMIC DNA]</scope>
    <source>
        <strain evidence="1 2">P-25</strain>
    </source>
</reference>
<evidence type="ECO:0000313" key="2">
    <source>
        <dbReference type="Proteomes" id="UP001517367"/>
    </source>
</evidence>
<name>A0ABW9JG38_9SPHI</name>
<keyword evidence="2" id="KW-1185">Reference proteome</keyword>
<gene>
    <name evidence="1" type="ORF">E5L68_008065</name>
</gene>
<dbReference type="EMBL" id="SRMP02000012">
    <property type="protein sequence ID" value="MFN0291345.1"/>
    <property type="molecule type" value="Genomic_DNA"/>
</dbReference>
<sequence>METIIFTRQQLYELVWKEPIVSIAKRLNISDYEIRKASILMKIPLPVAGYWQKVKSNKKVKVKELDKSYRGTNEISFNIKQANGLVKQTPLNTQIDKVKGENDLYKVFKELTNPDKLVLSAKESIEERLRRRFSSNGIIRSGYDQIEINVVEKNVDRALRITDAIIKSLRYRGYTFEMKDRFSYAKLGDVEFRICCRDILKKVINKTSYGYDRTDFVPAGTLSFKVERYSRTFEFKDGKVSLENQVPTILAKIDIAHKEISDEINYHQAQREHREKQELIEREIRLTNEKEIARFQNLLKKAEEWQRIEVIKNYVMKIEELALSGQQLPQEVLDKVRWAKTKISEFNPINKFLED</sequence>
<accession>A0ABW9JG38</accession>
<evidence type="ECO:0000313" key="1">
    <source>
        <dbReference type="EMBL" id="MFN0291345.1"/>
    </source>
</evidence>
<organism evidence="1 2">
    <name type="scientific">Pedobacter helvus</name>
    <dbReference type="NCBI Taxonomy" id="2563444"/>
    <lineage>
        <taxon>Bacteria</taxon>
        <taxon>Pseudomonadati</taxon>
        <taxon>Bacteroidota</taxon>
        <taxon>Sphingobacteriia</taxon>
        <taxon>Sphingobacteriales</taxon>
        <taxon>Sphingobacteriaceae</taxon>
        <taxon>Pedobacter</taxon>
    </lineage>
</organism>
<protein>
    <submittedName>
        <fullName evidence="1">Uncharacterized protein</fullName>
    </submittedName>
</protein>